<keyword evidence="2" id="KW-1185">Reference proteome</keyword>
<sequence length="60" mass="7225">MKMTEISIRDYTTEGSLVYYSIKIGDWEIDDQATTLDGAFKLIKHNLKWDYREYERDNDE</sequence>
<accession>Q5GQS8</accession>
<dbReference type="Proteomes" id="UP000000994">
    <property type="component" value="Segment"/>
</dbReference>
<dbReference type="RefSeq" id="YP_195060.1">
    <property type="nucleotide sequence ID" value="NC_006820.1"/>
</dbReference>
<protein>
    <submittedName>
        <fullName evidence="1">Hypothetical-Protein belonging to T4-LIKE GC: 771</fullName>
    </submittedName>
</protein>
<evidence type="ECO:0000313" key="2">
    <source>
        <dbReference type="Proteomes" id="UP000000994"/>
    </source>
</evidence>
<gene>
    <name evidence="1" type="ORF">S-PM2p026</name>
</gene>
<dbReference type="KEGG" id="vg:3260439"/>
<organismHost>
    <name type="scientific">Synechococcus</name>
    <dbReference type="NCBI Taxonomy" id="1129"/>
</organismHost>
<evidence type="ECO:0000313" key="1">
    <source>
        <dbReference type="EMBL" id="CAF34090.1"/>
    </source>
</evidence>
<name>Q5GQS8_BPSYP</name>
<proteinExistence type="predicted"/>
<reference evidence="1 2" key="2">
    <citation type="journal article" date="2005" name="J. Bacteriol.">
        <title>The genome of S-PM2, a 'photosynthetic' T4-type bacteriophage that infects marine Synechococcus strains.</title>
        <authorList>
            <person name="Mann N.H."/>
            <person name="Clokie M.R."/>
            <person name="Millard A."/>
            <person name="Cook A."/>
            <person name="Wilson W.H."/>
            <person name="Wheatley P.J."/>
            <person name="Letarov A."/>
            <person name="Krisch H.M."/>
        </authorList>
    </citation>
    <scope>NUCLEOTIDE SEQUENCE</scope>
</reference>
<organism evidence="1 2">
    <name type="scientific">Synechococcus phage S-PM2</name>
    <dbReference type="NCBI Taxonomy" id="238854"/>
    <lineage>
        <taxon>Viruses</taxon>
        <taxon>Duplodnaviria</taxon>
        <taxon>Heunggongvirae</taxon>
        <taxon>Uroviricota</taxon>
        <taxon>Caudoviricetes</taxon>
        <taxon>Pantevenvirales</taxon>
        <taxon>Kyanoviridae</taxon>
        <taxon>Nodensvirus</taxon>
        <taxon>Nodensvirus spm2</taxon>
    </lineage>
</organism>
<reference evidence="1 2" key="1">
    <citation type="journal article" date="2004" name="Proc. Natl. Acad. Sci. U.S.A.">
        <title>Genetic organization of the psbAD region in phages infecting marine Synechococcus strains.</title>
        <authorList>
            <person name="Millard A."/>
            <person name="Clokie M.R."/>
            <person name="Shub D.A."/>
            <person name="Mann N.H."/>
        </authorList>
    </citation>
    <scope>NUCLEOTIDE SEQUENCE [LARGE SCALE GENOMIC DNA]</scope>
</reference>
<dbReference type="GeneID" id="3260439"/>
<dbReference type="EMBL" id="AJ630128">
    <property type="protein sequence ID" value="CAF34090.1"/>
    <property type="molecule type" value="Genomic_DNA"/>
</dbReference>